<feature type="chain" id="PRO_5041899356" evidence="1">
    <location>
        <begin position="21"/>
        <end position="437"/>
    </location>
</feature>
<organism evidence="2 3">
    <name type="scientific">Chaetoceros tenuissimus</name>
    <dbReference type="NCBI Taxonomy" id="426638"/>
    <lineage>
        <taxon>Eukaryota</taxon>
        <taxon>Sar</taxon>
        <taxon>Stramenopiles</taxon>
        <taxon>Ochrophyta</taxon>
        <taxon>Bacillariophyta</taxon>
        <taxon>Coscinodiscophyceae</taxon>
        <taxon>Chaetocerotophycidae</taxon>
        <taxon>Chaetocerotales</taxon>
        <taxon>Chaetocerotaceae</taxon>
        <taxon>Chaetoceros</taxon>
    </lineage>
</organism>
<evidence type="ECO:0000313" key="2">
    <source>
        <dbReference type="EMBL" id="GFH61375.1"/>
    </source>
</evidence>
<reference evidence="2 3" key="1">
    <citation type="journal article" date="2021" name="Sci. Rep.">
        <title>The genome of the diatom Chaetoceros tenuissimus carries an ancient integrated fragment of an extant virus.</title>
        <authorList>
            <person name="Hongo Y."/>
            <person name="Kimura K."/>
            <person name="Takaki Y."/>
            <person name="Yoshida Y."/>
            <person name="Baba S."/>
            <person name="Kobayashi G."/>
            <person name="Nagasaki K."/>
            <person name="Hano T."/>
            <person name="Tomaru Y."/>
        </authorList>
    </citation>
    <scope>NUCLEOTIDE SEQUENCE [LARGE SCALE GENOMIC DNA]</scope>
    <source>
        <strain evidence="2 3">NIES-3715</strain>
    </source>
</reference>
<protein>
    <submittedName>
        <fullName evidence="2">Uncharacterized protein</fullName>
    </submittedName>
</protein>
<keyword evidence="1" id="KW-0732">Signal</keyword>
<evidence type="ECO:0000313" key="3">
    <source>
        <dbReference type="Proteomes" id="UP001054902"/>
    </source>
</evidence>
<dbReference type="AlphaFoldDB" id="A0AAD3DE87"/>
<proteinExistence type="predicted"/>
<dbReference type="Proteomes" id="UP001054902">
    <property type="component" value="Unassembled WGS sequence"/>
</dbReference>
<accession>A0AAD3DE87</accession>
<evidence type="ECO:0000256" key="1">
    <source>
        <dbReference type="SAM" id="SignalP"/>
    </source>
</evidence>
<dbReference type="EMBL" id="BLLK01000074">
    <property type="protein sequence ID" value="GFH61375.1"/>
    <property type="molecule type" value="Genomic_DNA"/>
</dbReference>
<name>A0AAD3DE87_9STRA</name>
<feature type="signal peptide" evidence="1">
    <location>
        <begin position="1"/>
        <end position="20"/>
    </location>
</feature>
<keyword evidence="3" id="KW-1185">Reference proteome</keyword>
<gene>
    <name evidence="2" type="ORF">CTEN210_17851</name>
</gene>
<comment type="caution">
    <text evidence="2">The sequence shown here is derived from an EMBL/GenBank/DDBJ whole genome shotgun (WGS) entry which is preliminary data.</text>
</comment>
<sequence>MHGIHVIFFVFAVISNVILLKELTEYKVKEKLLVSKPVKEKSEVSKSAASNETYYALYNTSESEVTINSRQAETPQQKQNEMTKQDLLSFSEIQNETMKLLDLWKGRYISPENFQMPSSHSIVDVVVTFCKTDFTETIDEINALLPDYVKQINLIVMSKCGQETLIEEKIKLKLNERNHERSRIEYQIHTLINKGGCDLGVAHYINNFIRNETEESARKKVVFFLKDTTKSQTGNTHIRGIGILGRSHWRSLEEMWNFASKGRFICGINRIQRVGATLMPSTYHHPYMLEGFALRRYVRFNDPTHMVGGNNFTAGYMDLRQFIKQDLKWYFPNMVAVEVCFGGAFALPGTNILQNKNFLEQDLPHVINILENGSDISIVEHFLERLWAAFLSTPLTERELQIFTELQTEAWPKRGIEGIYVTDKFDLELDTPNSTIV</sequence>